<evidence type="ECO:0000313" key="1">
    <source>
        <dbReference type="EMBL" id="KAJ8548106.1"/>
    </source>
</evidence>
<reference evidence="2" key="1">
    <citation type="journal article" date="2023" name="Proc. Natl. Acad. Sci. U.S.A.">
        <title>Genomic and structural basis for evolution of tropane alkaloid biosynthesis.</title>
        <authorList>
            <person name="Wanga Y.-J."/>
            <person name="Taina T."/>
            <person name="Yua J.-Y."/>
            <person name="Lia J."/>
            <person name="Xua B."/>
            <person name="Chenc J."/>
            <person name="D'Auriad J.C."/>
            <person name="Huanga J.-P."/>
            <person name="Huanga S.-X."/>
        </authorList>
    </citation>
    <scope>NUCLEOTIDE SEQUENCE [LARGE SCALE GENOMIC DNA]</scope>
    <source>
        <strain evidence="2">cv. KIB-2019</strain>
    </source>
</reference>
<gene>
    <name evidence="1" type="ORF">K7X08_021342</name>
</gene>
<proteinExistence type="predicted"/>
<sequence>MDWCFWFEEDGEREMEVCVVKRRSSGVAVWCDLPKKEEKIIRLIILYVGEVDPQFPSATNLLLPISFSGEIHSYRIWVYT</sequence>
<dbReference type="EMBL" id="JAJAGQ010000012">
    <property type="protein sequence ID" value="KAJ8548106.1"/>
    <property type="molecule type" value="Genomic_DNA"/>
</dbReference>
<protein>
    <submittedName>
        <fullName evidence="1">Uncharacterized protein</fullName>
    </submittedName>
</protein>
<keyword evidence="2" id="KW-1185">Reference proteome</keyword>
<dbReference type="Proteomes" id="UP001152561">
    <property type="component" value="Unassembled WGS sequence"/>
</dbReference>
<comment type="caution">
    <text evidence="1">The sequence shown here is derived from an EMBL/GenBank/DDBJ whole genome shotgun (WGS) entry which is preliminary data.</text>
</comment>
<accession>A0A9Q1RBD0</accession>
<dbReference type="AlphaFoldDB" id="A0A9Q1RBD0"/>
<name>A0A9Q1RBD0_9SOLA</name>
<evidence type="ECO:0000313" key="2">
    <source>
        <dbReference type="Proteomes" id="UP001152561"/>
    </source>
</evidence>
<organism evidence="1 2">
    <name type="scientific">Anisodus acutangulus</name>
    <dbReference type="NCBI Taxonomy" id="402998"/>
    <lineage>
        <taxon>Eukaryota</taxon>
        <taxon>Viridiplantae</taxon>
        <taxon>Streptophyta</taxon>
        <taxon>Embryophyta</taxon>
        <taxon>Tracheophyta</taxon>
        <taxon>Spermatophyta</taxon>
        <taxon>Magnoliopsida</taxon>
        <taxon>eudicotyledons</taxon>
        <taxon>Gunneridae</taxon>
        <taxon>Pentapetalae</taxon>
        <taxon>asterids</taxon>
        <taxon>lamiids</taxon>
        <taxon>Solanales</taxon>
        <taxon>Solanaceae</taxon>
        <taxon>Solanoideae</taxon>
        <taxon>Hyoscyameae</taxon>
        <taxon>Anisodus</taxon>
    </lineage>
</organism>